<dbReference type="Gene3D" id="3.30.2310.20">
    <property type="entry name" value="RelE-like"/>
    <property type="match status" value="1"/>
</dbReference>
<proteinExistence type="predicted"/>
<dbReference type="Pfam" id="PF15738">
    <property type="entry name" value="YafQ_toxin"/>
    <property type="match status" value="1"/>
</dbReference>
<dbReference type="InterPro" id="IPR035093">
    <property type="entry name" value="RelE/ParE_toxin_dom_sf"/>
</dbReference>
<evidence type="ECO:0000313" key="2">
    <source>
        <dbReference type="EMBL" id="XDU61800.1"/>
    </source>
</evidence>
<gene>
    <name evidence="2" type="ORF">AB8B28_09085</name>
</gene>
<reference evidence="2" key="1">
    <citation type="submission" date="2024-07" db="EMBL/GenBank/DDBJ databases">
        <authorList>
            <person name="Li X.-J."/>
            <person name="Wang X."/>
        </authorList>
    </citation>
    <scope>NUCLEOTIDE SEQUENCE</scope>
    <source>
        <strain evidence="2">HSP-536</strain>
    </source>
</reference>
<name>A0AB39V2V3_9FUSO</name>
<dbReference type="RefSeq" id="WP_369715399.1">
    <property type="nucleotide sequence ID" value="NZ_CP165647.1"/>
</dbReference>
<evidence type="ECO:0000256" key="1">
    <source>
        <dbReference type="ARBA" id="ARBA00022649"/>
    </source>
</evidence>
<dbReference type="KEGG" id="lala:AB8B28_09085"/>
<dbReference type="NCBIfam" id="TIGR02385">
    <property type="entry name" value="RelE_StbE"/>
    <property type="match status" value="1"/>
</dbReference>
<keyword evidence="1" id="KW-1277">Toxin-antitoxin system</keyword>
<dbReference type="PIRSF" id="PIRSF006156">
    <property type="entry name" value="YafQ"/>
    <property type="match status" value="1"/>
</dbReference>
<dbReference type="SUPFAM" id="SSF143011">
    <property type="entry name" value="RelE-like"/>
    <property type="match status" value="1"/>
</dbReference>
<dbReference type="GO" id="GO:0006415">
    <property type="term" value="P:translational termination"/>
    <property type="evidence" value="ECO:0007669"/>
    <property type="project" value="TreeGrafter"/>
</dbReference>
<dbReference type="InterPro" id="IPR004386">
    <property type="entry name" value="Toxin_YafQ-like"/>
</dbReference>
<dbReference type="GO" id="GO:0004521">
    <property type="term" value="F:RNA endonuclease activity"/>
    <property type="evidence" value="ECO:0007669"/>
    <property type="project" value="TreeGrafter"/>
</dbReference>
<dbReference type="InterPro" id="IPR007712">
    <property type="entry name" value="RelE/ParE_toxin"/>
</dbReference>
<dbReference type="GO" id="GO:0006402">
    <property type="term" value="P:mRNA catabolic process"/>
    <property type="evidence" value="ECO:0007669"/>
    <property type="project" value="TreeGrafter"/>
</dbReference>
<protein>
    <submittedName>
        <fullName evidence="2">Type II toxin-antitoxin system YafQ family toxin</fullName>
    </submittedName>
</protein>
<accession>A0AB39V2V3</accession>
<dbReference type="AlphaFoldDB" id="A0AB39V2V3"/>
<organism evidence="2">
    <name type="scientific">Leptotrichia alba</name>
    <dbReference type="NCBI Taxonomy" id="3239304"/>
    <lineage>
        <taxon>Bacteria</taxon>
        <taxon>Fusobacteriati</taxon>
        <taxon>Fusobacteriota</taxon>
        <taxon>Fusobacteriia</taxon>
        <taxon>Fusobacteriales</taxon>
        <taxon>Leptotrichiaceae</taxon>
        <taxon>Leptotrichia</taxon>
    </lineage>
</organism>
<dbReference type="EMBL" id="CP165647">
    <property type="protein sequence ID" value="XDU61800.1"/>
    <property type="molecule type" value="Genomic_DNA"/>
</dbReference>
<dbReference type="PANTHER" id="PTHR40588:SF1">
    <property type="entry name" value="MRNA INTERFERASE TOXIN YAFQ"/>
    <property type="match status" value="1"/>
</dbReference>
<dbReference type="PANTHER" id="PTHR40588">
    <property type="entry name" value="MRNA INTERFERASE TOXIN YAFQ"/>
    <property type="match status" value="1"/>
</dbReference>
<sequence length="94" mass="11232">MNKNKYNLKYTNKFSKDLKLIKKRGYNMKLLERIVEILINKEKLPAKNKDFALKNKYLGYRECCITPDWLLVYKVIDKELILLSTETKTPSNLF</sequence>